<dbReference type="KEGG" id="hcb:HCBAA847_1583"/>
<dbReference type="Proteomes" id="UP000006036">
    <property type="component" value="Chromosome 1"/>
</dbReference>
<feature type="signal peptide" evidence="1">
    <location>
        <begin position="1"/>
        <end position="17"/>
    </location>
</feature>
<accession>A0AAI8MNE5</accession>
<evidence type="ECO:0000256" key="1">
    <source>
        <dbReference type="SAM" id="SignalP"/>
    </source>
</evidence>
<evidence type="ECO:0000313" key="4">
    <source>
        <dbReference type="Proteomes" id="UP000005755"/>
    </source>
</evidence>
<evidence type="ECO:0000313" key="3">
    <source>
        <dbReference type="EMBL" id="EFR47653.1"/>
    </source>
</evidence>
<evidence type="ECO:0000313" key="5">
    <source>
        <dbReference type="Proteomes" id="UP000006036"/>
    </source>
</evidence>
<sequence length="228" mass="27277">MKRIFIFFILFSSLTFAQNPHKTRIYFSQNLTQPNPQCVEVFVKLVKAGNYEFESYRGDRDTQWVKEHISFEFDTWDNDKILVKLFFDWVDKNSREFQGTGTITWLEYDINTKTLKDNVQEKELIVDVNLANQFNDCLRYCNFSQTLALQSQFKDENILMQNEIIGTHAKERAYFYSAPHKNCKIDDLFLIPKDKLKLLQNKGEFSFVIYRRQNGEFIKLWIKSDKLR</sequence>
<gene>
    <name evidence="2" type="ORF">HCBAA847_1583</name>
    <name evidence="3" type="ORF">HCCG_02202</name>
</gene>
<feature type="chain" id="PRO_5042587201" description="Periplasmic protein" evidence="1">
    <location>
        <begin position="18"/>
        <end position="228"/>
    </location>
</feature>
<reference evidence="4" key="4">
    <citation type="journal article" date="2014" name="Genome Announc.">
        <title>Draft genome sequences of six enterohepatic helicobacter species isolated from humans and one from rhesus macaques.</title>
        <authorList>
            <person name="Shen Z."/>
            <person name="Sheh A."/>
            <person name="Young S.K."/>
            <person name="Abouelliel A."/>
            <person name="Ward D.V."/>
            <person name="Earl A.M."/>
            <person name="Fox J.G."/>
        </authorList>
    </citation>
    <scope>NUCLEOTIDE SEQUENCE [LARGE SCALE GENOMIC DNA]</scope>
    <source>
        <strain evidence="4">CCUG 18818</strain>
    </source>
</reference>
<dbReference type="RefSeq" id="WP_002957553.1">
    <property type="nucleotide sequence ID" value="NC_020555.1"/>
</dbReference>
<dbReference type="AlphaFoldDB" id="A0AAI8MNE5"/>
<reference evidence="3" key="1">
    <citation type="submission" date="2008-08" db="EMBL/GenBank/DDBJ databases">
        <title>Annotation of Helicobacter cinaedi strain CCUG 18818.</title>
        <authorList>
            <consortium name="The Broad Institute Genome Sequencing Platform"/>
            <person name="Fox J.G."/>
            <person name="Shen Z."/>
            <person name="Charoenlap N."/>
            <person name="Schauer D.B."/>
            <person name="Ward D."/>
            <person name="Mehta T."/>
            <person name="Young S."/>
            <person name="Jaffe D."/>
            <person name="Gnerre S."/>
            <person name="Berlin A."/>
            <person name="Heiman D."/>
            <person name="Hepburn T."/>
            <person name="Shea T."/>
            <person name="Sykes S."/>
            <person name="Alvarado L."/>
            <person name="Kodira C."/>
            <person name="Borodovsky M."/>
            <person name="Lander E."/>
            <person name="Galagan J."/>
            <person name="Nusbaum C."/>
            <person name="Birren B."/>
        </authorList>
    </citation>
    <scope>NUCLEOTIDE SEQUENCE</scope>
    <source>
        <strain evidence="3">CCUG 18818</strain>
    </source>
</reference>
<dbReference type="EMBL" id="DS990395">
    <property type="protein sequence ID" value="EFR47653.1"/>
    <property type="molecule type" value="Genomic_DNA"/>
</dbReference>
<evidence type="ECO:0008006" key="6">
    <source>
        <dbReference type="Google" id="ProtNLM"/>
    </source>
</evidence>
<dbReference type="Proteomes" id="UP000005755">
    <property type="component" value="Unassembled WGS sequence"/>
</dbReference>
<keyword evidence="1" id="KW-0732">Signal</keyword>
<protein>
    <recommendedName>
        <fullName evidence="6">Periplasmic protein</fullName>
    </recommendedName>
</protein>
<dbReference type="EMBL" id="AP012492">
    <property type="protein sequence ID" value="BAM32813.1"/>
    <property type="molecule type" value="Genomic_DNA"/>
</dbReference>
<reference evidence="2 5" key="2">
    <citation type="journal article" date="2012" name="J. Bacteriol.">
        <title>Complete Genome Sequence of Helicobacter cinaedi Type Strain ATCC BAA-847.</title>
        <authorList>
            <person name="Miyoshi-Akiyama T."/>
            <person name="Takeshita N."/>
            <person name="Ohmagari N."/>
            <person name="Kirikae T."/>
        </authorList>
    </citation>
    <scope>NUCLEOTIDE SEQUENCE [LARGE SCALE GENOMIC DNA]</scope>
    <source>
        <strain evidence="2 5">ATCC BAA-847</strain>
    </source>
</reference>
<keyword evidence="4" id="KW-1185">Reference proteome</keyword>
<proteinExistence type="predicted"/>
<reference evidence="2" key="3">
    <citation type="submission" date="2012-07" db="EMBL/GenBank/DDBJ databases">
        <authorList>
            <person name="Akiyama T."/>
            <person name="Takeshita N."/>
            <person name="Ohmagari N."/>
            <person name="Kirikae T."/>
        </authorList>
    </citation>
    <scope>NUCLEOTIDE SEQUENCE</scope>
    <source>
        <strain evidence="2">ATCC BAA-847</strain>
    </source>
</reference>
<evidence type="ECO:0000313" key="2">
    <source>
        <dbReference type="EMBL" id="BAM32813.1"/>
    </source>
</evidence>
<name>A0AAI8MNE5_9HELI</name>
<organism evidence="2 5">
    <name type="scientific">Helicobacter cinaedi CCUG 18818 = ATCC BAA-847</name>
    <dbReference type="NCBI Taxonomy" id="537971"/>
    <lineage>
        <taxon>Bacteria</taxon>
        <taxon>Pseudomonadati</taxon>
        <taxon>Campylobacterota</taxon>
        <taxon>Epsilonproteobacteria</taxon>
        <taxon>Campylobacterales</taxon>
        <taxon>Helicobacteraceae</taxon>
        <taxon>Helicobacter</taxon>
    </lineage>
</organism>